<dbReference type="Pfam" id="PF13017">
    <property type="entry name" value="Maelstrom"/>
    <property type="match status" value="1"/>
</dbReference>
<dbReference type="KEGG" id="eiv:EIN_226180"/>
<evidence type="ECO:0000313" key="4">
    <source>
        <dbReference type="EMBL" id="ELP88255.1"/>
    </source>
</evidence>
<evidence type="ECO:0000313" key="5">
    <source>
        <dbReference type="Proteomes" id="UP000014680"/>
    </source>
</evidence>
<keyword evidence="2" id="KW-0943">RNA-mediated gene silencing</keyword>
<name>A0A0A1U5V8_ENTIV</name>
<dbReference type="Proteomes" id="UP000014680">
    <property type="component" value="Unassembled WGS sequence"/>
</dbReference>
<dbReference type="GeneID" id="14887167"/>
<evidence type="ECO:0000256" key="2">
    <source>
        <dbReference type="ARBA" id="ARBA00023158"/>
    </source>
</evidence>
<dbReference type="AlphaFoldDB" id="A0A0A1U5V8"/>
<dbReference type="OrthoDB" id="24555at2759"/>
<evidence type="ECO:0000256" key="1">
    <source>
        <dbReference type="ARBA" id="ARBA00007057"/>
    </source>
</evidence>
<accession>A0A0A1U5V8</accession>
<dbReference type="OMA" id="FHANIKT"/>
<protein>
    <recommendedName>
        <fullName evidence="3">Maelstrom domain-containing protein</fullName>
    </recommendedName>
</protein>
<organism evidence="4 5">
    <name type="scientific">Entamoeba invadens IP1</name>
    <dbReference type="NCBI Taxonomy" id="370355"/>
    <lineage>
        <taxon>Eukaryota</taxon>
        <taxon>Amoebozoa</taxon>
        <taxon>Evosea</taxon>
        <taxon>Archamoebae</taxon>
        <taxon>Mastigamoebida</taxon>
        <taxon>Entamoebidae</taxon>
        <taxon>Entamoeba</taxon>
    </lineage>
</organism>
<sequence>MACHWEPIITQYYKTLGDQAKNQPVFVIDFQYCYTTQFSTVPIEFSIAALRPNNPSESLDPYTKILRPEVPDNYKLRAKQHAKTEHQIDDITNPEKETDFVMVWKMMNKYINDLTSSVFQPVVVCKGFSRAMQCVEYISRQANVSGNELAESAFRVMFPLDEFVQTMLSLKRVVIDQNYLSRVVKPMLTLNPNEEYRCSFHAEQKNILYGCSKANSLYFVQFLTDLNIPECVSKIAL</sequence>
<feature type="domain" description="Maelstrom" evidence="3">
    <location>
        <begin position="36"/>
        <end position="225"/>
    </location>
</feature>
<comment type="similarity">
    <text evidence="1">Belongs to the maelstrom family.</text>
</comment>
<gene>
    <name evidence="4" type="ORF">EIN_226180</name>
</gene>
<proteinExistence type="inferred from homology"/>
<dbReference type="VEuPathDB" id="AmoebaDB:EIN_226180"/>
<keyword evidence="5" id="KW-1185">Reference proteome</keyword>
<dbReference type="InterPro" id="IPR024970">
    <property type="entry name" value="Maelstrom"/>
</dbReference>
<dbReference type="EMBL" id="KB206756">
    <property type="protein sequence ID" value="ELP88255.1"/>
    <property type="molecule type" value="Genomic_DNA"/>
</dbReference>
<dbReference type="RefSeq" id="XP_004255026.1">
    <property type="nucleotide sequence ID" value="XM_004254978.1"/>
</dbReference>
<dbReference type="GO" id="GO:0031047">
    <property type="term" value="P:regulatory ncRNA-mediated gene silencing"/>
    <property type="evidence" value="ECO:0007669"/>
    <property type="project" value="UniProtKB-KW"/>
</dbReference>
<reference evidence="4 5" key="1">
    <citation type="submission" date="2012-10" db="EMBL/GenBank/DDBJ databases">
        <authorList>
            <person name="Zafar N."/>
            <person name="Inman J."/>
            <person name="Hall N."/>
            <person name="Lorenzi H."/>
            <person name="Caler E."/>
        </authorList>
    </citation>
    <scope>NUCLEOTIDE SEQUENCE [LARGE SCALE GENOMIC DNA]</scope>
    <source>
        <strain evidence="4 5">IP1</strain>
    </source>
</reference>
<evidence type="ECO:0000259" key="3">
    <source>
        <dbReference type="Pfam" id="PF13017"/>
    </source>
</evidence>
<dbReference type="GO" id="GO:0060964">
    <property type="term" value="P:regulation of miRNA-mediated gene silencing"/>
    <property type="evidence" value="ECO:0007669"/>
    <property type="project" value="InterPro"/>
</dbReference>